<dbReference type="Pfam" id="PF21983">
    <property type="entry name" value="NikA-like"/>
    <property type="match status" value="1"/>
</dbReference>
<dbReference type="AlphaFoldDB" id="A0A560HQ44"/>
<sequence>MLSTQELATERVTTLMTPSEKANLEAKARKVGVSVGEYVRRSVDAFDPEDATLLAQLAALTAELDRSNRDAAAALDKALADIELTQKQLRAGAGE</sequence>
<dbReference type="EMBL" id="VITT01000029">
    <property type="protein sequence ID" value="TWB48692.1"/>
    <property type="molecule type" value="Genomic_DNA"/>
</dbReference>
<comment type="caution">
    <text evidence="1">The sequence shown here is derived from an EMBL/GenBank/DDBJ whole genome shotgun (WGS) entry which is preliminary data.</text>
</comment>
<dbReference type="InterPro" id="IPR053842">
    <property type="entry name" value="NikA-like"/>
</dbReference>
<proteinExistence type="predicted"/>
<protein>
    <submittedName>
        <fullName evidence="1">Uncharacterized protein</fullName>
    </submittedName>
</protein>
<gene>
    <name evidence="1" type="ORF">FBZ92_12972</name>
</gene>
<evidence type="ECO:0000313" key="1">
    <source>
        <dbReference type="EMBL" id="TWB48692.1"/>
    </source>
</evidence>
<organism evidence="1 2">
    <name type="scientific">Nitrospirillum amazonense</name>
    <dbReference type="NCBI Taxonomy" id="28077"/>
    <lineage>
        <taxon>Bacteria</taxon>
        <taxon>Pseudomonadati</taxon>
        <taxon>Pseudomonadota</taxon>
        <taxon>Alphaproteobacteria</taxon>
        <taxon>Rhodospirillales</taxon>
        <taxon>Azospirillaceae</taxon>
        <taxon>Nitrospirillum</taxon>
    </lineage>
</organism>
<reference evidence="1 2" key="1">
    <citation type="submission" date="2019-06" db="EMBL/GenBank/DDBJ databases">
        <title>Genomic Encyclopedia of Type Strains, Phase IV (KMG-V): Genome sequencing to study the core and pangenomes of soil and plant-associated prokaryotes.</title>
        <authorList>
            <person name="Whitman W."/>
        </authorList>
    </citation>
    <scope>NUCLEOTIDE SEQUENCE [LARGE SCALE GENOMIC DNA]</scope>
    <source>
        <strain evidence="1 2">BR 11140</strain>
    </source>
</reference>
<dbReference type="OrthoDB" id="8482160at2"/>
<accession>A0A560HQ44</accession>
<evidence type="ECO:0000313" key="2">
    <source>
        <dbReference type="Proteomes" id="UP000318050"/>
    </source>
</evidence>
<dbReference type="Proteomes" id="UP000318050">
    <property type="component" value="Unassembled WGS sequence"/>
</dbReference>
<name>A0A560HQ44_9PROT</name>